<evidence type="ECO:0000256" key="1">
    <source>
        <dbReference type="SAM" id="MobiDB-lite"/>
    </source>
</evidence>
<dbReference type="OMA" id="CDEPGND"/>
<feature type="domain" description="RNase H type-1" evidence="2">
    <location>
        <begin position="1"/>
        <end position="133"/>
    </location>
</feature>
<comment type="caution">
    <text evidence="3">The sequence shown here is derived from an EMBL/GenBank/DDBJ whole genome shotgun (WGS) entry which is preliminary data.</text>
</comment>
<dbReference type="InterPro" id="IPR036397">
    <property type="entry name" value="RNaseH_sf"/>
</dbReference>
<dbReference type="GO" id="GO:0003676">
    <property type="term" value="F:nucleic acid binding"/>
    <property type="evidence" value="ECO:0007669"/>
    <property type="project" value="InterPro"/>
</dbReference>
<dbReference type="Gene3D" id="3.30.420.10">
    <property type="entry name" value="Ribonuclease H-like superfamily/Ribonuclease H"/>
    <property type="match status" value="1"/>
</dbReference>
<accession>G4TU53</accession>
<organism evidence="3 4">
    <name type="scientific">Serendipita indica (strain DSM 11827)</name>
    <name type="common">Root endophyte fungus</name>
    <name type="synonym">Piriformospora indica</name>
    <dbReference type="NCBI Taxonomy" id="1109443"/>
    <lineage>
        <taxon>Eukaryota</taxon>
        <taxon>Fungi</taxon>
        <taxon>Dikarya</taxon>
        <taxon>Basidiomycota</taxon>
        <taxon>Agaricomycotina</taxon>
        <taxon>Agaricomycetes</taxon>
        <taxon>Sebacinales</taxon>
        <taxon>Serendipitaceae</taxon>
        <taxon>Serendipita</taxon>
    </lineage>
</organism>
<feature type="region of interest" description="Disordered" evidence="1">
    <location>
        <begin position="128"/>
        <end position="150"/>
    </location>
</feature>
<reference evidence="3 4" key="1">
    <citation type="journal article" date="2011" name="PLoS Pathog.">
        <title>Endophytic Life Strategies Decoded by Genome and Transcriptome Analyses of the Mutualistic Root Symbiont Piriformospora indica.</title>
        <authorList>
            <person name="Zuccaro A."/>
            <person name="Lahrmann U."/>
            <person name="Guldener U."/>
            <person name="Langen G."/>
            <person name="Pfiffi S."/>
            <person name="Biedenkopf D."/>
            <person name="Wong P."/>
            <person name="Samans B."/>
            <person name="Grimm C."/>
            <person name="Basiewicz M."/>
            <person name="Murat C."/>
            <person name="Martin F."/>
            <person name="Kogel K.H."/>
        </authorList>
    </citation>
    <scope>NUCLEOTIDE SEQUENCE [LARGE SCALE GENOMIC DNA]</scope>
    <source>
        <strain evidence="3 4">DSM 11827</strain>
    </source>
</reference>
<dbReference type="HOGENOM" id="CLU_000680_30_6_1"/>
<dbReference type="AlphaFoldDB" id="G4TU53"/>
<dbReference type="OrthoDB" id="3265515at2759"/>
<dbReference type="InterPro" id="IPR012337">
    <property type="entry name" value="RNaseH-like_sf"/>
</dbReference>
<evidence type="ECO:0000313" key="4">
    <source>
        <dbReference type="Proteomes" id="UP000007148"/>
    </source>
</evidence>
<dbReference type="PROSITE" id="PS50879">
    <property type="entry name" value="RNASE_H_1"/>
    <property type="match status" value="1"/>
</dbReference>
<dbReference type="SUPFAM" id="SSF53098">
    <property type="entry name" value="Ribonuclease H-like"/>
    <property type="match status" value="1"/>
</dbReference>
<keyword evidence="4" id="KW-1185">Reference proteome</keyword>
<evidence type="ECO:0000259" key="2">
    <source>
        <dbReference type="PROSITE" id="PS50879"/>
    </source>
</evidence>
<protein>
    <recommendedName>
        <fullName evidence="2">RNase H type-1 domain-containing protein</fullName>
    </recommendedName>
</protein>
<gene>
    <name evidence="3" type="ORF">PIIN_08815</name>
</gene>
<sequence length="171" mass="18757">MDGSGMEGKIGAAAVLYQNGQRVKAVCYLLGAETEHTVHKGELVGIVLGIHLARTMQGNCTKVNISLNNQVAIQSIAHARPNTGQHVMENILSEIEDELSDHRRLQIEFTWVPGHKGIQGNKVADKEAKKAITESASRPSNHPRWLQEPLPSNLLAVKQECKRLAKEGARE</sequence>
<evidence type="ECO:0000313" key="3">
    <source>
        <dbReference type="EMBL" id="CCA74846.1"/>
    </source>
</evidence>
<dbReference type="Pfam" id="PF00075">
    <property type="entry name" value="RNase_H"/>
    <property type="match status" value="1"/>
</dbReference>
<proteinExistence type="predicted"/>
<dbReference type="InParanoid" id="G4TU53"/>
<dbReference type="GO" id="GO:0004523">
    <property type="term" value="F:RNA-DNA hybrid ribonuclease activity"/>
    <property type="evidence" value="ECO:0007669"/>
    <property type="project" value="InterPro"/>
</dbReference>
<dbReference type="InterPro" id="IPR002156">
    <property type="entry name" value="RNaseH_domain"/>
</dbReference>
<dbReference type="STRING" id="1109443.G4TU53"/>
<dbReference type="CDD" id="cd09276">
    <property type="entry name" value="Rnase_HI_RT_non_LTR"/>
    <property type="match status" value="1"/>
</dbReference>
<name>G4TU53_SERID</name>
<dbReference type="Proteomes" id="UP000007148">
    <property type="component" value="Unassembled WGS sequence"/>
</dbReference>
<dbReference type="EMBL" id="CAFZ01000362">
    <property type="protein sequence ID" value="CCA74846.1"/>
    <property type="molecule type" value="Genomic_DNA"/>
</dbReference>